<proteinExistence type="predicted"/>
<dbReference type="InterPro" id="IPR002586">
    <property type="entry name" value="CobQ/CobB/MinD/ParA_Nub-bd_dom"/>
</dbReference>
<dbReference type="Gene3D" id="3.40.50.300">
    <property type="entry name" value="P-loop containing nucleotide triphosphate hydrolases"/>
    <property type="match status" value="1"/>
</dbReference>
<evidence type="ECO:0000259" key="1">
    <source>
        <dbReference type="Pfam" id="PF01656"/>
    </source>
</evidence>
<dbReference type="SUPFAM" id="SSF52540">
    <property type="entry name" value="P-loop containing nucleoside triphosphate hydrolases"/>
    <property type="match status" value="1"/>
</dbReference>
<dbReference type="InterPro" id="IPR027417">
    <property type="entry name" value="P-loop_NTPase"/>
</dbReference>
<dbReference type="PIRSF" id="PIRSF009320">
    <property type="entry name" value="Nuc_binding_HP_1000"/>
    <property type="match status" value="1"/>
</dbReference>
<dbReference type="EMBL" id="CP129677">
    <property type="protein sequence ID" value="XDS47729.1"/>
    <property type="molecule type" value="Genomic_DNA"/>
</dbReference>
<dbReference type="AlphaFoldDB" id="A0AB39UFC3"/>
<feature type="domain" description="CobQ/CobB/MinD/ParA nucleotide binding" evidence="1">
    <location>
        <begin position="4"/>
        <end position="179"/>
    </location>
</feature>
<dbReference type="Pfam" id="PF01656">
    <property type="entry name" value="CbiA"/>
    <property type="match status" value="1"/>
</dbReference>
<gene>
    <name evidence="2" type="ORF">QN217_11175</name>
</gene>
<dbReference type="RefSeq" id="WP_277010854.1">
    <property type="nucleotide sequence ID" value="NZ_CP129677.1"/>
</dbReference>
<dbReference type="PANTHER" id="PTHR13696:SF96">
    <property type="entry name" value="COBQ_COBB_MIND_PARA NUCLEOTIDE BINDING DOMAIN-CONTAINING PROTEIN"/>
    <property type="match status" value="1"/>
</dbReference>
<dbReference type="InterPro" id="IPR050678">
    <property type="entry name" value="DNA_Partitioning_ATPase"/>
</dbReference>
<protein>
    <submittedName>
        <fullName evidence="2">ParA family protein</fullName>
    </submittedName>
</protein>
<accession>A0AB39UFC3</accession>
<keyword evidence="2" id="KW-0614">Plasmid</keyword>
<dbReference type="CDD" id="cd02042">
    <property type="entry name" value="ParAB_family"/>
    <property type="match status" value="1"/>
</dbReference>
<dbReference type="PANTHER" id="PTHR13696">
    <property type="entry name" value="P-LOOP CONTAINING NUCLEOSIDE TRIPHOSPHATE HYDROLASE"/>
    <property type="match status" value="1"/>
</dbReference>
<reference evidence="2" key="1">
    <citation type="submission" date="2023-07" db="EMBL/GenBank/DDBJ databases">
        <title>Bifidobacterium aquikefiriaerophilum sp. nov. and Bifidobacterium eccum sp. nov., isolated from water kefir.</title>
        <authorList>
            <person name="Breselge S."/>
            <person name="Bellassi P."/>
            <person name="Barcenilla C."/>
            <person name="Alvarez-Ordonez A."/>
            <person name="Morelli L."/>
            <person name="Cotter P.D."/>
        </authorList>
    </citation>
    <scope>NUCLEOTIDE SEQUENCE</scope>
    <source>
        <strain evidence="2">WK048_4_13</strain>
        <plasmid evidence="2">unnamed2</plasmid>
    </source>
</reference>
<geneLocation type="plasmid" evidence="2">
    <name>unnamed2</name>
</geneLocation>
<sequence length="202" mass="21913">MKRIAFVNTKGGVGKTTATILTGLSLAKRGFTVLVKDADPSGGSWEWQKKARGKGTPLPFKVETAAIGEIEELGEEEVTAGYDYILIDTPPVMQNTMGDAVENVSDVIVIVTRPGHLDSKRTRETFKSFAKARAVLINCANIRQKTTKETINEIDAMGFPRFDTIIPERESTHRAGAGNNQVPTDSGFIEFAGELIQAVETA</sequence>
<organism evidence="2">
    <name type="scientific">Bifidobacterium fermentum</name>
    <dbReference type="NCBI Taxonomy" id="3059035"/>
    <lineage>
        <taxon>Bacteria</taxon>
        <taxon>Bacillati</taxon>
        <taxon>Actinomycetota</taxon>
        <taxon>Actinomycetes</taxon>
        <taxon>Bifidobacteriales</taxon>
        <taxon>Bifidobacteriaceae</taxon>
        <taxon>Bifidobacterium</taxon>
    </lineage>
</organism>
<evidence type="ECO:0000313" key="2">
    <source>
        <dbReference type="EMBL" id="XDS47729.1"/>
    </source>
</evidence>
<name>A0AB39UFC3_9BIFI</name>